<evidence type="ECO:0000313" key="1">
    <source>
        <dbReference type="EMBL" id="BAJ95698.1"/>
    </source>
</evidence>
<organism evidence="1">
    <name type="scientific">Hordeum vulgare subsp. vulgare</name>
    <name type="common">Domesticated barley</name>
    <dbReference type="NCBI Taxonomy" id="112509"/>
    <lineage>
        <taxon>Eukaryota</taxon>
        <taxon>Viridiplantae</taxon>
        <taxon>Streptophyta</taxon>
        <taxon>Embryophyta</taxon>
        <taxon>Tracheophyta</taxon>
        <taxon>Spermatophyta</taxon>
        <taxon>Magnoliopsida</taxon>
        <taxon>Liliopsida</taxon>
        <taxon>Poales</taxon>
        <taxon>Poaceae</taxon>
        <taxon>BOP clade</taxon>
        <taxon>Pooideae</taxon>
        <taxon>Triticodae</taxon>
        <taxon>Triticeae</taxon>
        <taxon>Hordeinae</taxon>
        <taxon>Hordeum</taxon>
    </lineage>
</organism>
<sequence>MFFKDILISSHTILPSLVRVQNRMLVRIKLFECLIEHILNHVHHWSFRKAVRNNFVVEEIYYWRQIQLAPIDCKFSNIGNPLLVWPRSLEISLENIRGGLPYLSSVRAVSLDLNRCFK</sequence>
<protein>
    <submittedName>
        <fullName evidence="1">Predicted protein</fullName>
    </submittedName>
</protein>
<reference evidence="1" key="1">
    <citation type="journal article" date="2011" name="Plant Physiol.">
        <title>Comprehensive sequence analysis of 24,783 barley full-length cDNAs derived from 12 clone libraries.</title>
        <authorList>
            <person name="Matsumoto T."/>
            <person name="Tanaka T."/>
            <person name="Sakai H."/>
            <person name="Amano N."/>
            <person name="Kanamori H."/>
            <person name="Kurita K."/>
            <person name="Kikuta A."/>
            <person name="Kamiya K."/>
            <person name="Yamamoto M."/>
            <person name="Ikawa H."/>
            <person name="Fujii N."/>
            <person name="Hori K."/>
            <person name="Itoh T."/>
            <person name="Sato K."/>
        </authorList>
    </citation>
    <scope>NUCLEOTIDE SEQUENCE</scope>
    <source>
        <tissue evidence="1">Shoot and root</tissue>
    </source>
</reference>
<proteinExistence type="evidence at transcript level"/>
<dbReference type="EMBL" id="AK364495">
    <property type="protein sequence ID" value="BAJ95698.1"/>
    <property type="molecule type" value="mRNA"/>
</dbReference>
<dbReference type="AlphaFoldDB" id="F2DKS7"/>
<accession>F2DKS7</accession>
<name>F2DKS7_HORVV</name>